<evidence type="ECO:0008006" key="3">
    <source>
        <dbReference type="Google" id="ProtNLM"/>
    </source>
</evidence>
<sequence length="85" mass="9758">MEQEDLQQATLNKALVPIADQVKIGSCNMRIDPTKNQKEATYQLSLDIIKQYSCCNAFLKTGDVPRICMHQFWYTIAKNEVTQAY</sequence>
<reference evidence="1" key="1">
    <citation type="journal article" date="2022" name="Int. J. Mol. Sci.">
        <title>Draft Genome of Tanacetum Coccineum: Genomic Comparison of Closely Related Tanacetum-Family Plants.</title>
        <authorList>
            <person name="Yamashiro T."/>
            <person name="Shiraishi A."/>
            <person name="Nakayama K."/>
            <person name="Satake H."/>
        </authorList>
    </citation>
    <scope>NUCLEOTIDE SEQUENCE</scope>
</reference>
<protein>
    <recommendedName>
        <fullName evidence="3">SWIM-type domain-containing protein</fullName>
    </recommendedName>
</protein>
<evidence type="ECO:0000313" key="2">
    <source>
        <dbReference type="Proteomes" id="UP001151760"/>
    </source>
</evidence>
<keyword evidence="2" id="KW-1185">Reference proteome</keyword>
<dbReference type="EMBL" id="BQNB010009922">
    <property type="protein sequence ID" value="GJS70260.1"/>
    <property type="molecule type" value="Genomic_DNA"/>
</dbReference>
<proteinExistence type="predicted"/>
<organism evidence="1 2">
    <name type="scientific">Tanacetum coccineum</name>
    <dbReference type="NCBI Taxonomy" id="301880"/>
    <lineage>
        <taxon>Eukaryota</taxon>
        <taxon>Viridiplantae</taxon>
        <taxon>Streptophyta</taxon>
        <taxon>Embryophyta</taxon>
        <taxon>Tracheophyta</taxon>
        <taxon>Spermatophyta</taxon>
        <taxon>Magnoliopsida</taxon>
        <taxon>eudicotyledons</taxon>
        <taxon>Gunneridae</taxon>
        <taxon>Pentapetalae</taxon>
        <taxon>asterids</taxon>
        <taxon>campanulids</taxon>
        <taxon>Asterales</taxon>
        <taxon>Asteraceae</taxon>
        <taxon>Asteroideae</taxon>
        <taxon>Anthemideae</taxon>
        <taxon>Anthemidinae</taxon>
        <taxon>Tanacetum</taxon>
    </lineage>
</organism>
<accession>A0ABQ4XXW0</accession>
<gene>
    <name evidence="1" type="ORF">Tco_0703101</name>
</gene>
<name>A0ABQ4XXW0_9ASTR</name>
<evidence type="ECO:0000313" key="1">
    <source>
        <dbReference type="EMBL" id="GJS70260.1"/>
    </source>
</evidence>
<comment type="caution">
    <text evidence="1">The sequence shown here is derived from an EMBL/GenBank/DDBJ whole genome shotgun (WGS) entry which is preliminary data.</text>
</comment>
<dbReference type="Proteomes" id="UP001151760">
    <property type="component" value="Unassembled WGS sequence"/>
</dbReference>
<reference evidence="1" key="2">
    <citation type="submission" date="2022-01" db="EMBL/GenBank/DDBJ databases">
        <authorList>
            <person name="Yamashiro T."/>
            <person name="Shiraishi A."/>
            <person name="Satake H."/>
            <person name="Nakayama K."/>
        </authorList>
    </citation>
    <scope>NUCLEOTIDE SEQUENCE</scope>
</reference>